<reference evidence="1" key="2">
    <citation type="submission" date="2015-06" db="UniProtKB">
        <authorList>
            <consortium name="EnsemblMetazoa"/>
        </authorList>
    </citation>
    <scope>IDENTIFICATION</scope>
</reference>
<sequence length="89" mass="10054">MSHSPVSTQTSTRPPSRVSCEFDSWYQELGIHSIEDIPARCSSLIEWTKTKPLFILQLDPVDRAILRIADGITIAYPFNTKHDKPATII</sequence>
<proteinExistence type="predicted"/>
<dbReference type="EnsemblMetazoa" id="tetur16g01630.1">
    <property type="protein sequence ID" value="tetur16g01630.1"/>
    <property type="gene ID" value="tetur16g01630"/>
</dbReference>
<accession>T1KNN6</accession>
<reference evidence="2" key="1">
    <citation type="submission" date="2011-08" db="EMBL/GenBank/DDBJ databases">
        <authorList>
            <person name="Rombauts S."/>
        </authorList>
    </citation>
    <scope>NUCLEOTIDE SEQUENCE</scope>
    <source>
        <strain evidence="2">London</strain>
    </source>
</reference>
<organism evidence="1 2">
    <name type="scientific">Tetranychus urticae</name>
    <name type="common">Two-spotted spider mite</name>
    <dbReference type="NCBI Taxonomy" id="32264"/>
    <lineage>
        <taxon>Eukaryota</taxon>
        <taxon>Metazoa</taxon>
        <taxon>Ecdysozoa</taxon>
        <taxon>Arthropoda</taxon>
        <taxon>Chelicerata</taxon>
        <taxon>Arachnida</taxon>
        <taxon>Acari</taxon>
        <taxon>Acariformes</taxon>
        <taxon>Trombidiformes</taxon>
        <taxon>Prostigmata</taxon>
        <taxon>Eleutherengona</taxon>
        <taxon>Raphignathae</taxon>
        <taxon>Tetranychoidea</taxon>
        <taxon>Tetranychidae</taxon>
        <taxon>Tetranychus</taxon>
    </lineage>
</organism>
<dbReference type="Proteomes" id="UP000015104">
    <property type="component" value="Unassembled WGS sequence"/>
</dbReference>
<dbReference type="AlphaFoldDB" id="T1KNN6"/>
<dbReference type="EMBL" id="CAEY01000277">
    <property type="status" value="NOT_ANNOTATED_CDS"/>
    <property type="molecule type" value="Genomic_DNA"/>
</dbReference>
<evidence type="ECO:0000313" key="2">
    <source>
        <dbReference type="Proteomes" id="UP000015104"/>
    </source>
</evidence>
<dbReference type="STRING" id="32264.T1KNN6"/>
<protein>
    <submittedName>
        <fullName evidence="1">Uncharacterized protein</fullName>
    </submittedName>
</protein>
<keyword evidence="2" id="KW-1185">Reference proteome</keyword>
<name>T1KNN6_TETUR</name>
<dbReference type="HOGENOM" id="CLU_2457691_0_0_1"/>
<evidence type="ECO:0000313" key="1">
    <source>
        <dbReference type="EnsemblMetazoa" id="tetur16g01630.1"/>
    </source>
</evidence>